<dbReference type="InterPro" id="IPR054418">
    <property type="entry name" value="MQNX/HUTI_composite_N"/>
</dbReference>
<dbReference type="Pfam" id="PF01979">
    <property type="entry name" value="Amidohydro_1"/>
    <property type="match status" value="1"/>
</dbReference>
<dbReference type="GO" id="GO:0016810">
    <property type="term" value="F:hydrolase activity, acting on carbon-nitrogen (but not peptide) bonds"/>
    <property type="evidence" value="ECO:0007669"/>
    <property type="project" value="InterPro"/>
</dbReference>
<dbReference type="InterPro" id="IPR011059">
    <property type="entry name" value="Metal-dep_hydrolase_composite"/>
</dbReference>
<gene>
    <name evidence="6" type="ORF">ETSY1_13040</name>
</gene>
<feature type="domain" description="Aminodeoxyfutalosine deaminase/Imidazolonepropionase-like composite" evidence="5">
    <location>
        <begin position="23"/>
        <end position="48"/>
    </location>
</feature>
<protein>
    <submittedName>
        <fullName evidence="6">Uncharacterized protein</fullName>
    </submittedName>
</protein>
<dbReference type="PANTHER" id="PTHR43794">
    <property type="entry name" value="AMINOHYDROLASE SSNA-RELATED"/>
    <property type="match status" value="1"/>
</dbReference>
<sequence length="214" mass="23139">MQTLIHNTTIVTADDAGTVYQDAAIVIDGTQIAAIGASDELLAQHPEAERVDGRNKTVMPGFANTHTHLSMTLARGIYEDLSPPHHPPFEGGLAPLPLPVLIEGEHLVMCLLGAVEAIRSGTTLLLEDAVGIHRYAADLVASGLRLQLCERAWDRAQAGIGQPGPFELEPRLAQQGLERIEALHSQWHGQGQDRIRVGLAAWAPDMCSPWCRDT</sequence>
<feature type="domain" description="Amidohydrolase-related" evidence="4">
    <location>
        <begin position="57"/>
        <end position="209"/>
    </location>
</feature>
<evidence type="ECO:0000313" key="6">
    <source>
        <dbReference type="EMBL" id="ETW99961.1"/>
    </source>
</evidence>
<dbReference type="InterPro" id="IPR032466">
    <property type="entry name" value="Metal_Hydrolase"/>
</dbReference>
<dbReference type="EMBL" id="AZHW01000389">
    <property type="protein sequence ID" value="ETW99961.1"/>
    <property type="molecule type" value="Genomic_DNA"/>
</dbReference>
<accession>W4LRD9</accession>
<keyword evidence="1" id="KW-0479">Metal-binding</keyword>
<evidence type="ECO:0000256" key="2">
    <source>
        <dbReference type="ARBA" id="ARBA00022801"/>
    </source>
</evidence>
<feature type="non-terminal residue" evidence="6">
    <location>
        <position position="214"/>
    </location>
</feature>
<dbReference type="Pfam" id="PF22039">
    <property type="entry name" value="HUTI_composite_bact"/>
    <property type="match status" value="1"/>
</dbReference>
<reference evidence="6 7" key="1">
    <citation type="journal article" date="2014" name="Nature">
        <title>An environmental bacterial taxon with a large and distinct metabolic repertoire.</title>
        <authorList>
            <person name="Wilson M.C."/>
            <person name="Mori T."/>
            <person name="Ruckert C."/>
            <person name="Uria A.R."/>
            <person name="Helf M.J."/>
            <person name="Takada K."/>
            <person name="Gernert C."/>
            <person name="Steffens U.A."/>
            <person name="Heycke N."/>
            <person name="Schmitt S."/>
            <person name="Rinke C."/>
            <person name="Helfrich E.J."/>
            <person name="Brachmann A.O."/>
            <person name="Gurgui C."/>
            <person name="Wakimoto T."/>
            <person name="Kracht M."/>
            <person name="Crusemann M."/>
            <person name="Hentschel U."/>
            <person name="Abe I."/>
            <person name="Matsunaga S."/>
            <person name="Kalinowski J."/>
            <person name="Takeyama H."/>
            <person name="Piel J."/>
        </authorList>
    </citation>
    <scope>NUCLEOTIDE SEQUENCE [LARGE SCALE GENOMIC DNA]</scope>
    <source>
        <strain evidence="7">TSY1</strain>
    </source>
</reference>
<dbReference type="GO" id="GO:0046872">
    <property type="term" value="F:metal ion binding"/>
    <property type="evidence" value="ECO:0007669"/>
    <property type="project" value="UniProtKB-KW"/>
</dbReference>
<keyword evidence="7" id="KW-1185">Reference proteome</keyword>
<dbReference type="AlphaFoldDB" id="W4LRD9"/>
<keyword evidence="2" id="KW-0378">Hydrolase</keyword>
<dbReference type="Gene3D" id="2.30.40.10">
    <property type="entry name" value="Urease, subunit C, domain 1"/>
    <property type="match status" value="1"/>
</dbReference>
<proteinExistence type="predicted"/>
<dbReference type="SUPFAM" id="SSF51556">
    <property type="entry name" value="Metallo-dependent hydrolases"/>
    <property type="match status" value="1"/>
</dbReference>
<dbReference type="InterPro" id="IPR050287">
    <property type="entry name" value="MTA/SAH_deaminase"/>
</dbReference>
<name>W4LRD9_ENTF1</name>
<evidence type="ECO:0000259" key="4">
    <source>
        <dbReference type="Pfam" id="PF01979"/>
    </source>
</evidence>
<keyword evidence="3" id="KW-0862">Zinc</keyword>
<evidence type="ECO:0000313" key="7">
    <source>
        <dbReference type="Proteomes" id="UP000019141"/>
    </source>
</evidence>
<dbReference type="Proteomes" id="UP000019141">
    <property type="component" value="Unassembled WGS sequence"/>
</dbReference>
<evidence type="ECO:0000259" key="5">
    <source>
        <dbReference type="Pfam" id="PF22039"/>
    </source>
</evidence>
<comment type="caution">
    <text evidence="6">The sequence shown here is derived from an EMBL/GenBank/DDBJ whole genome shotgun (WGS) entry which is preliminary data.</text>
</comment>
<evidence type="ECO:0000256" key="1">
    <source>
        <dbReference type="ARBA" id="ARBA00022723"/>
    </source>
</evidence>
<dbReference type="HOGENOM" id="CLU_1291338_0_0_7"/>
<dbReference type="InterPro" id="IPR006680">
    <property type="entry name" value="Amidohydro-rel"/>
</dbReference>
<dbReference type="SUPFAM" id="SSF51338">
    <property type="entry name" value="Composite domain of metallo-dependent hydrolases"/>
    <property type="match status" value="1"/>
</dbReference>
<organism evidence="6 7">
    <name type="scientific">Entotheonella factor</name>
    <dbReference type="NCBI Taxonomy" id="1429438"/>
    <lineage>
        <taxon>Bacteria</taxon>
        <taxon>Pseudomonadati</taxon>
        <taxon>Nitrospinota/Tectimicrobiota group</taxon>
        <taxon>Candidatus Tectimicrobiota</taxon>
        <taxon>Candidatus Entotheonellia</taxon>
        <taxon>Candidatus Entotheonellales</taxon>
        <taxon>Candidatus Entotheonellaceae</taxon>
        <taxon>Candidatus Entotheonella</taxon>
    </lineage>
</organism>
<dbReference type="PANTHER" id="PTHR43794:SF11">
    <property type="entry name" value="AMIDOHYDROLASE-RELATED DOMAIN-CONTAINING PROTEIN"/>
    <property type="match status" value="1"/>
</dbReference>
<dbReference type="Gene3D" id="3.20.20.140">
    <property type="entry name" value="Metal-dependent hydrolases"/>
    <property type="match status" value="1"/>
</dbReference>
<evidence type="ECO:0000256" key="3">
    <source>
        <dbReference type="ARBA" id="ARBA00022833"/>
    </source>
</evidence>